<dbReference type="GO" id="GO:0005525">
    <property type="term" value="F:GTP binding"/>
    <property type="evidence" value="ECO:0007669"/>
    <property type="project" value="InterPro"/>
</dbReference>
<reference evidence="3" key="1">
    <citation type="submission" date="2022-11" db="UniProtKB">
        <authorList>
            <consortium name="WormBaseParasite"/>
        </authorList>
    </citation>
    <scope>IDENTIFICATION</scope>
</reference>
<dbReference type="InterPro" id="IPR016496">
    <property type="entry name" value="GTPase_HflX"/>
</dbReference>
<dbReference type="WBParaSite" id="Gr19_v10_g8261.t1">
    <property type="protein sequence ID" value="Gr19_v10_g8261.t1"/>
    <property type="gene ID" value="Gr19_v10_g8261"/>
</dbReference>
<feature type="domain" description="G" evidence="1">
    <location>
        <begin position="42"/>
        <end position="119"/>
    </location>
</feature>
<dbReference type="InterPro" id="IPR006073">
    <property type="entry name" value="GTP-bd"/>
</dbReference>
<dbReference type="Gene3D" id="3.40.50.300">
    <property type="entry name" value="P-loop containing nucleotide triphosphate hydrolases"/>
    <property type="match status" value="1"/>
</dbReference>
<dbReference type="GO" id="GO:0043022">
    <property type="term" value="F:ribosome binding"/>
    <property type="evidence" value="ECO:0007669"/>
    <property type="project" value="TreeGrafter"/>
</dbReference>
<dbReference type="GO" id="GO:0005737">
    <property type="term" value="C:cytoplasm"/>
    <property type="evidence" value="ECO:0007669"/>
    <property type="project" value="TreeGrafter"/>
</dbReference>
<dbReference type="AlphaFoldDB" id="A0A914I8H5"/>
<dbReference type="InterPro" id="IPR027417">
    <property type="entry name" value="P-loop_NTPase"/>
</dbReference>
<evidence type="ECO:0000313" key="2">
    <source>
        <dbReference type="Proteomes" id="UP000887572"/>
    </source>
</evidence>
<dbReference type="Proteomes" id="UP000887572">
    <property type="component" value="Unplaced"/>
</dbReference>
<accession>A0A914I8H5</accession>
<dbReference type="Pfam" id="PF01926">
    <property type="entry name" value="MMR_HSR1"/>
    <property type="match status" value="1"/>
</dbReference>
<protein>
    <submittedName>
        <fullName evidence="3">G domain-containing protein</fullName>
    </submittedName>
</protein>
<sequence>MRSPSTTRCIRFDERLQNGGDWCHWIHKRRENITDQSSLCGENRLFATLDTTLHQAVLPSRHKILLADTIGFISNLPLKLFASFTATLQHVERADLLVHVMDLSHPDILAQRDQVMGTLKGLNIRRELMDGIITVGNKLDKCGPERVKWLKRRALLPPDEDDVDSAEPTTLSSYPSPPSVFPLPISCRTLDGLSSLIWKMDFSIRSIIGSRVRRFRLAPESSAIPYLYSSGLVPVEGPKTSECGQFLIFDIAMTDAQFARFKTVLGAKIKF</sequence>
<keyword evidence="2" id="KW-1185">Reference proteome</keyword>
<dbReference type="PANTHER" id="PTHR10229">
    <property type="entry name" value="GTP-BINDING PROTEIN HFLX"/>
    <property type="match status" value="1"/>
</dbReference>
<dbReference type="PANTHER" id="PTHR10229:SF0">
    <property type="entry name" value="GTP-BINDING PROTEIN 6-RELATED"/>
    <property type="match status" value="1"/>
</dbReference>
<proteinExistence type="predicted"/>
<organism evidence="2 3">
    <name type="scientific">Globodera rostochiensis</name>
    <name type="common">Golden nematode worm</name>
    <name type="synonym">Heterodera rostochiensis</name>
    <dbReference type="NCBI Taxonomy" id="31243"/>
    <lineage>
        <taxon>Eukaryota</taxon>
        <taxon>Metazoa</taxon>
        <taxon>Ecdysozoa</taxon>
        <taxon>Nematoda</taxon>
        <taxon>Chromadorea</taxon>
        <taxon>Rhabditida</taxon>
        <taxon>Tylenchina</taxon>
        <taxon>Tylenchomorpha</taxon>
        <taxon>Tylenchoidea</taxon>
        <taxon>Heteroderidae</taxon>
        <taxon>Heteroderinae</taxon>
        <taxon>Globodera</taxon>
    </lineage>
</organism>
<evidence type="ECO:0000259" key="1">
    <source>
        <dbReference type="Pfam" id="PF01926"/>
    </source>
</evidence>
<evidence type="ECO:0000313" key="3">
    <source>
        <dbReference type="WBParaSite" id="Gr19_v10_g8261.t1"/>
    </source>
</evidence>
<dbReference type="SUPFAM" id="SSF52540">
    <property type="entry name" value="P-loop containing nucleoside triphosphate hydrolases"/>
    <property type="match status" value="1"/>
</dbReference>
<name>A0A914I8H5_GLORO</name>